<gene>
    <name evidence="1" type="ORF">PR048_005219</name>
</gene>
<dbReference type="EMBL" id="JARBHB010000002">
    <property type="protein sequence ID" value="KAJ8892638.1"/>
    <property type="molecule type" value="Genomic_DNA"/>
</dbReference>
<protein>
    <submittedName>
        <fullName evidence="1">Uncharacterized protein</fullName>
    </submittedName>
</protein>
<name>A0ABQ9I7L3_9NEOP</name>
<reference evidence="1 2" key="1">
    <citation type="submission" date="2023-02" db="EMBL/GenBank/DDBJ databases">
        <title>LHISI_Scaffold_Assembly.</title>
        <authorList>
            <person name="Stuart O.P."/>
            <person name="Cleave R."/>
            <person name="Magrath M.J.L."/>
            <person name="Mikheyev A.S."/>
        </authorList>
    </citation>
    <scope>NUCLEOTIDE SEQUENCE [LARGE SCALE GENOMIC DNA]</scope>
    <source>
        <strain evidence="1">Daus_M_001</strain>
        <tissue evidence="1">Leg muscle</tissue>
    </source>
</reference>
<sequence>MSIIGITHHFPVHCHSKERAKVYKNGTPFLTIFGSFKSCSSVISGSLQQEPNDNRHVLINFKYRGPFVGCSTGSKRILKVTRRRSALEELVEKNVSACTVRREEARRSTHLGDYAPSHIPTLNALKLAKSRELKTRCVDDDPILALGVYQECCKNHPFPTVASDATGGITAKLKRPFGNVSGVVYLYSVAVHDYEAALSEAEGTSASTEELTQCEKAKTTLKNLFPTGLNTSLQSAMDTILDEDNCPKENSFPEGVENEDETLTDFMKWAHQ</sequence>
<accession>A0ABQ9I7L3</accession>
<organism evidence="1 2">
    <name type="scientific">Dryococelus australis</name>
    <dbReference type="NCBI Taxonomy" id="614101"/>
    <lineage>
        <taxon>Eukaryota</taxon>
        <taxon>Metazoa</taxon>
        <taxon>Ecdysozoa</taxon>
        <taxon>Arthropoda</taxon>
        <taxon>Hexapoda</taxon>
        <taxon>Insecta</taxon>
        <taxon>Pterygota</taxon>
        <taxon>Neoptera</taxon>
        <taxon>Polyneoptera</taxon>
        <taxon>Phasmatodea</taxon>
        <taxon>Verophasmatodea</taxon>
        <taxon>Anareolatae</taxon>
        <taxon>Phasmatidae</taxon>
        <taxon>Eurycanthinae</taxon>
        <taxon>Dryococelus</taxon>
    </lineage>
</organism>
<evidence type="ECO:0000313" key="1">
    <source>
        <dbReference type="EMBL" id="KAJ8892638.1"/>
    </source>
</evidence>
<comment type="caution">
    <text evidence="1">The sequence shown here is derived from an EMBL/GenBank/DDBJ whole genome shotgun (WGS) entry which is preliminary data.</text>
</comment>
<proteinExistence type="predicted"/>
<evidence type="ECO:0000313" key="2">
    <source>
        <dbReference type="Proteomes" id="UP001159363"/>
    </source>
</evidence>
<dbReference type="Proteomes" id="UP001159363">
    <property type="component" value="Chromosome 2"/>
</dbReference>
<keyword evidence="2" id="KW-1185">Reference proteome</keyword>